<protein>
    <submittedName>
        <fullName evidence="1">Uncharacterized protein</fullName>
    </submittedName>
</protein>
<proteinExistence type="predicted"/>
<dbReference type="EMBL" id="LAZR01002154">
    <property type="protein sequence ID" value="KKN33746.1"/>
    <property type="molecule type" value="Genomic_DNA"/>
</dbReference>
<comment type="caution">
    <text evidence="1">The sequence shown here is derived from an EMBL/GenBank/DDBJ whole genome shotgun (WGS) entry which is preliminary data.</text>
</comment>
<dbReference type="AlphaFoldDB" id="A0A0F9S9Q7"/>
<sequence length="238" mass="28484">MFLIPNIDLRDYASWVNPAKIVNVSAVQLKKNRNAFLKPYFLDKTIIISSIFRFDRPDLYFDMLRYLPKDQENIYLMTPDCNIFFQDSKKIIDRELSLMFQEIDYVINEYSEKYKLIGVLKGSNKTQVQITLNRLKPHCKSFLWYLTGFIKANPKYFSIKNNVETYLPENIPGELYFYGFNSRSIPYLGTLKKKYQIKGIITESYKIKATHSGNFRYKRKTRITKEWEKYKKLFEVEK</sequence>
<accession>A0A0F9S9Q7</accession>
<organism evidence="1">
    <name type="scientific">marine sediment metagenome</name>
    <dbReference type="NCBI Taxonomy" id="412755"/>
    <lineage>
        <taxon>unclassified sequences</taxon>
        <taxon>metagenomes</taxon>
        <taxon>ecological metagenomes</taxon>
    </lineage>
</organism>
<gene>
    <name evidence="1" type="ORF">LCGC14_0800650</name>
</gene>
<evidence type="ECO:0000313" key="1">
    <source>
        <dbReference type="EMBL" id="KKN33746.1"/>
    </source>
</evidence>
<reference evidence="1" key="1">
    <citation type="journal article" date="2015" name="Nature">
        <title>Complex archaea that bridge the gap between prokaryotes and eukaryotes.</title>
        <authorList>
            <person name="Spang A."/>
            <person name="Saw J.H."/>
            <person name="Jorgensen S.L."/>
            <person name="Zaremba-Niedzwiedzka K."/>
            <person name="Martijn J."/>
            <person name="Lind A.E."/>
            <person name="van Eijk R."/>
            <person name="Schleper C."/>
            <person name="Guy L."/>
            <person name="Ettema T.J."/>
        </authorList>
    </citation>
    <scope>NUCLEOTIDE SEQUENCE</scope>
</reference>
<name>A0A0F9S9Q7_9ZZZZ</name>